<dbReference type="EMBL" id="AGNL01047670">
    <property type="protein sequence ID" value="EJK46569.1"/>
    <property type="molecule type" value="Genomic_DNA"/>
</dbReference>
<dbReference type="Proteomes" id="UP000266841">
    <property type="component" value="Unassembled WGS sequence"/>
</dbReference>
<feature type="compositionally biased region" description="Acidic residues" evidence="1">
    <location>
        <begin position="86"/>
        <end position="95"/>
    </location>
</feature>
<accession>K0R4H7</accession>
<evidence type="ECO:0000256" key="1">
    <source>
        <dbReference type="SAM" id="MobiDB-lite"/>
    </source>
</evidence>
<sequence length="145" mass="15486">MAKALLKTGKLTCDDLADEDTEQADDCALEVILREIINNQNAQIQGMRSILEGKGYPETNDCKVGINDFVTTVAPETAPDAPASDSEPDKEESDQSSEAPASDSEPDGESDESEADETVADEETPDESPGDIAVSTATRKTFLFL</sequence>
<reference evidence="2 3" key="1">
    <citation type="journal article" date="2012" name="Genome Biol.">
        <title>Genome and low-iron response of an oceanic diatom adapted to chronic iron limitation.</title>
        <authorList>
            <person name="Lommer M."/>
            <person name="Specht M."/>
            <person name="Roy A.S."/>
            <person name="Kraemer L."/>
            <person name="Andreson R."/>
            <person name="Gutowska M.A."/>
            <person name="Wolf J."/>
            <person name="Bergner S.V."/>
            <person name="Schilhabel M.B."/>
            <person name="Klostermeier U.C."/>
            <person name="Beiko R.G."/>
            <person name="Rosenstiel P."/>
            <person name="Hippler M."/>
            <person name="Laroche J."/>
        </authorList>
    </citation>
    <scope>NUCLEOTIDE SEQUENCE [LARGE SCALE GENOMIC DNA]</scope>
    <source>
        <strain evidence="2 3">CCMP1005</strain>
    </source>
</reference>
<feature type="region of interest" description="Disordered" evidence="1">
    <location>
        <begin position="73"/>
        <end position="145"/>
    </location>
</feature>
<organism evidence="2 3">
    <name type="scientific">Thalassiosira oceanica</name>
    <name type="common">Marine diatom</name>
    <dbReference type="NCBI Taxonomy" id="159749"/>
    <lineage>
        <taxon>Eukaryota</taxon>
        <taxon>Sar</taxon>
        <taxon>Stramenopiles</taxon>
        <taxon>Ochrophyta</taxon>
        <taxon>Bacillariophyta</taxon>
        <taxon>Coscinodiscophyceae</taxon>
        <taxon>Thalassiosirophycidae</taxon>
        <taxon>Thalassiosirales</taxon>
        <taxon>Thalassiosiraceae</taxon>
        <taxon>Thalassiosira</taxon>
    </lineage>
</organism>
<evidence type="ECO:0000313" key="2">
    <source>
        <dbReference type="EMBL" id="EJK46569.1"/>
    </source>
</evidence>
<dbReference type="AlphaFoldDB" id="K0R4H7"/>
<feature type="compositionally biased region" description="Acidic residues" evidence="1">
    <location>
        <begin position="104"/>
        <end position="129"/>
    </location>
</feature>
<proteinExistence type="predicted"/>
<keyword evidence="3" id="KW-1185">Reference proteome</keyword>
<protein>
    <submittedName>
        <fullName evidence="2">Uncharacterized protein</fullName>
    </submittedName>
</protein>
<evidence type="ECO:0000313" key="3">
    <source>
        <dbReference type="Proteomes" id="UP000266841"/>
    </source>
</evidence>
<gene>
    <name evidence="2" type="ORF">THAOC_34757</name>
</gene>
<name>K0R4H7_THAOC</name>
<comment type="caution">
    <text evidence="2">The sequence shown here is derived from an EMBL/GenBank/DDBJ whole genome shotgun (WGS) entry which is preliminary data.</text>
</comment>